<dbReference type="Proteomes" id="UP000823388">
    <property type="component" value="Chromosome 8N"/>
</dbReference>
<dbReference type="GO" id="GO:0050660">
    <property type="term" value="F:flavin adenine dinucleotide binding"/>
    <property type="evidence" value="ECO:0007669"/>
    <property type="project" value="InterPro"/>
</dbReference>
<sequence>MEEQTVVLIVGAGPAGLATAACLTQLSIPYVIVEREDCSASLWRNRAYDRLKLHLAKEFCELPHMSYPADAPTYIPKDQFVKYLDNYIECFNIQPKYHTAIESCSYDKVRKCWFGMARDMTTSVTVRYMARFLVVASGENSAANIPMIPGLHEFAGEAIHSSRYKSGAPYSGKNVLVVGCGNSGMEIAYDLASHGADTSIVVRSPVHIMTKEIIRLGMTLVQHIPLNVVDDLLVRMSSFVFGDLSKHGIVRPKLGPLLLKAKTGRSAVIDVGTVGLIKDGAIKVLGNIFKIKGNIVQFEGGKENAFDAIVFATGYKSTANKWLKNGESMLNNDGLPKQEFPNHWKGENGLYCAGLAKRGLAGIAMDAKNIANDILSSYHSYT</sequence>
<dbReference type="InterPro" id="IPR000960">
    <property type="entry name" value="Flavin_mOase"/>
</dbReference>
<accession>A0A8T0PBD1</accession>
<dbReference type="Pfam" id="PF13738">
    <property type="entry name" value="Pyr_redox_3"/>
    <property type="match status" value="1"/>
</dbReference>
<dbReference type="OrthoDB" id="752677at2759"/>
<evidence type="ECO:0000256" key="3">
    <source>
        <dbReference type="ARBA" id="ARBA00039148"/>
    </source>
</evidence>
<proteinExistence type="inferred from homology"/>
<protein>
    <recommendedName>
        <fullName evidence="3">indole-3-pyruvate monooxygenase</fullName>
        <ecNumber evidence="3">1.14.13.168</ecNumber>
    </recommendedName>
</protein>
<reference evidence="5" key="1">
    <citation type="submission" date="2020-05" db="EMBL/GenBank/DDBJ databases">
        <title>WGS assembly of Panicum virgatum.</title>
        <authorList>
            <person name="Lovell J.T."/>
            <person name="Jenkins J."/>
            <person name="Shu S."/>
            <person name="Juenger T.E."/>
            <person name="Schmutz J."/>
        </authorList>
    </citation>
    <scope>NUCLEOTIDE SEQUENCE</scope>
    <source>
        <strain evidence="5">AP13</strain>
    </source>
</reference>
<dbReference type="PIRSF" id="PIRSF000332">
    <property type="entry name" value="FMO"/>
    <property type="match status" value="1"/>
</dbReference>
<dbReference type="PRINTS" id="PR00469">
    <property type="entry name" value="PNDRDTASEII"/>
</dbReference>
<dbReference type="PRINTS" id="PR00368">
    <property type="entry name" value="FADPNR"/>
</dbReference>
<keyword evidence="2" id="KW-0560">Oxidoreductase</keyword>
<dbReference type="InterPro" id="IPR050982">
    <property type="entry name" value="Auxin_biosynth/cation_transpt"/>
</dbReference>
<evidence type="ECO:0000313" key="6">
    <source>
        <dbReference type="Proteomes" id="UP000823388"/>
    </source>
</evidence>
<evidence type="ECO:0000256" key="1">
    <source>
        <dbReference type="ARBA" id="ARBA00009183"/>
    </source>
</evidence>
<dbReference type="GO" id="GO:0050661">
    <property type="term" value="F:NADP binding"/>
    <property type="evidence" value="ECO:0007669"/>
    <property type="project" value="InterPro"/>
</dbReference>
<dbReference type="SUPFAM" id="SSF51905">
    <property type="entry name" value="FAD/NAD(P)-binding domain"/>
    <property type="match status" value="2"/>
</dbReference>
<dbReference type="InterPro" id="IPR036188">
    <property type="entry name" value="FAD/NAD-bd_sf"/>
</dbReference>
<evidence type="ECO:0000256" key="4">
    <source>
        <dbReference type="ARBA" id="ARBA00047707"/>
    </source>
</evidence>
<dbReference type="EC" id="1.14.13.168" evidence="3"/>
<dbReference type="AlphaFoldDB" id="A0A8T0PBD1"/>
<evidence type="ECO:0000256" key="2">
    <source>
        <dbReference type="ARBA" id="ARBA00023002"/>
    </source>
</evidence>
<dbReference type="Gene3D" id="3.50.50.60">
    <property type="entry name" value="FAD/NAD(P)-binding domain"/>
    <property type="match status" value="1"/>
</dbReference>
<dbReference type="PANTHER" id="PTHR43539:SF30">
    <property type="entry name" value="OS11G0207700 PROTEIN"/>
    <property type="match status" value="1"/>
</dbReference>
<dbReference type="PANTHER" id="PTHR43539">
    <property type="entry name" value="FLAVIN-BINDING MONOOXYGENASE-LIKE PROTEIN (AFU_ORTHOLOGUE AFUA_4G09220)"/>
    <property type="match status" value="1"/>
</dbReference>
<evidence type="ECO:0000313" key="5">
    <source>
        <dbReference type="EMBL" id="KAG2558920.1"/>
    </source>
</evidence>
<dbReference type="EMBL" id="CM029052">
    <property type="protein sequence ID" value="KAG2558920.1"/>
    <property type="molecule type" value="Genomic_DNA"/>
</dbReference>
<keyword evidence="6" id="KW-1185">Reference proteome</keyword>
<comment type="caution">
    <text evidence="5">The sequence shown here is derived from an EMBL/GenBank/DDBJ whole genome shotgun (WGS) entry which is preliminary data.</text>
</comment>
<organism evidence="5 6">
    <name type="scientific">Panicum virgatum</name>
    <name type="common">Blackwell switchgrass</name>
    <dbReference type="NCBI Taxonomy" id="38727"/>
    <lineage>
        <taxon>Eukaryota</taxon>
        <taxon>Viridiplantae</taxon>
        <taxon>Streptophyta</taxon>
        <taxon>Embryophyta</taxon>
        <taxon>Tracheophyta</taxon>
        <taxon>Spermatophyta</taxon>
        <taxon>Magnoliopsida</taxon>
        <taxon>Liliopsida</taxon>
        <taxon>Poales</taxon>
        <taxon>Poaceae</taxon>
        <taxon>PACMAD clade</taxon>
        <taxon>Panicoideae</taxon>
        <taxon>Panicodae</taxon>
        <taxon>Paniceae</taxon>
        <taxon>Panicinae</taxon>
        <taxon>Panicum</taxon>
        <taxon>Panicum sect. Hiantes</taxon>
    </lineage>
</organism>
<comment type="catalytic activity">
    <reaction evidence="4">
        <text>indole-3-pyruvate + NADPH + O2 + H(+) = (indol-3-yl)acetate + CO2 + NADP(+) + H2O</text>
        <dbReference type="Rhea" id="RHEA:34331"/>
        <dbReference type="ChEBI" id="CHEBI:15377"/>
        <dbReference type="ChEBI" id="CHEBI:15378"/>
        <dbReference type="ChEBI" id="CHEBI:15379"/>
        <dbReference type="ChEBI" id="CHEBI:16526"/>
        <dbReference type="ChEBI" id="CHEBI:17640"/>
        <dbReference type="ChEBI" id="CHEBI:30854"/>
        <dbReference type="ChEBI" id="CHEBI:57783"/>
        <dbReference type="ChEBI" id="CHEBI:58349"/>
        <dbReference type="EC" id="1.14.13.168"/>
    </reaction>
</comment>
<name>A0A8T0PBD1_PANVG</name>
<comment type="similarity">
    <text evidence="1">Belongs to the FMO family.</text>
</comment>
<gene>
    <name evidence="5" type="ORF">PVAP13_8NG328600</name>
</gene>
<dbReference type="GO" id="GO:0103075">
    <property type="term" value="F:indole-3-pyruvate monooxygenase activity"/>
    <property type="evidence" value="ECO:0007669"/>
    <property type="project" value="UniProtKB-EC"/>
</dbReference>